<dbReference type="Gene3D" id="1.20.1740.10">
    <property type="entry name" value="Amino acid/polyamine transporter I"/>
    <property type="match status" value="1"/>
</dbReference>
<comment type="function">
    <text evidence="10">Involved in transporting aromatic amino acids across the cytoplasmic membrane.</text>
</comment>
<keyword evidence="7 10" id="KW-0029">Amino-acid transport</keyword>
<feature type="transmembrane region" description="Helical" evidence="10">
    <location>
        <begin position="18"/>
        <end position="38"/>
    </location>
</feature>
<reference evidence="11" key="2">
    <citation type="submission" date="2022-11" db="EMBL/GenBank/DDBJ databases">
        <title>Role of the vibriolysin VemA secreted by the emergent pathogen Vibrio europaeus in the colonization of Manila clam mucus.</title>
        <authorList>
            <person name="Martinez C."/>
            <person name="Rodriguez S."/>
            <person name="Vences A."/>
            <person name="Barja J.L."/>
            <person name="Toranzo A.E."/>
            <person name="Dubert J."/>
        </authorList>
    </citation>
    <scope>NUCLEOTIDE SEQUENCE</scope>
    <source>
        <strain evidence="11">3454</strain>
    </source>
</reference>
<keyword evidence="5 10" id="KW-0997">Cell inner membrane</keyword>
<evidence type="ECO:0000313" key="14">
    <source>
        <dbReference type="Proteomes" id="UP001150001"/>
    </source>
</evidence>
<dbReference type="OrthoDB" id="18749at2"/>
<dbReference type="EMBL" id="LUAX01000001">
    <property type="protein sequence ID" value="OAN00481.1"/>
    <property type="molecule type" value="Genomic_DNA"/>
</dbReference>
<dbReference type="GO" id="GO:0015173">
    <property type="term" value="F:aromatic amino acid transmembrane transporter activity"/>
    <property type="evidence" value="ECO:0007669"/>
    <property type="project" value="UniProtKB-UniRule"/>
</dbReference>
<dbReference type="PRINTS" id="PR00166">
    <property type="entry name" value="AROAAPRMEASE"/>
</dbReference>
<feature type="transmembrane region" description="Helical" evidence="10">
    <location>
        <begin position="321"/>
        <end position="338"/>
    </location>
</feature>
<feature type="transmembrane region" description="Helical" evidence="10">
    <location>
        <begin position="391"/>
        <end position="410"/>
    </location>
</feature>
<dbReference type="GO" id="GO:0003333">
    <property type="term" value="P:amino acid transmembrane transport"/>
    <property type="evidence" value="ECO:0007669"/>
    <property type="project" value="InterPro"/>
</dbReference>
<dbReference type="PANTHER" id="PTHR46997:SF1">
    <property type="entry name" value="LOW AFFINITY TRYPTOPHAN PERMEASE-RELATED"/>
    <property type="match status" value="1"/>
</dbReference>
<dbReference type="RefSeq" id="WP_069666404.1">
    <property type="nucleotide sequence ID" value="NZ_JAPFIM010000026.1"/>
</dbReference>
<dbReference type="GO" id="GO:0005886">
    <property type="term" value="C:plasma membrane"/>
    <property type="evidence" value="ECO:0007669"/>
    <property type="project" value="UniProtKB-SubCell"/>
</dbReference>
<evidence type="ECO:0000313" key="11">
    <source>
        <dbReference type="EMBL" id="MDC5741816.1"/>
    </source>
</evidence>
<feature type="transmembrane region" description="Helical" evidence="10">
    <location>
        <begin position="344"/>
        <end position="363"/>
    </location>
</feature>
<feature type="transmembrane region" description="Helical" evidence="10">
    <location>
        <begin position="188"/>
        <end position="204"/>
    </location>
</feature>
<name>A0A178JEX5_9VIBR</name>
<sequence length="420" mass="45835">MDNVKQNHSLTTKSPSTLGGSCIIACVCVGAGMLGLPSAGAGAWVAWTLLILVVTMLIMTLSGCFLLEVLKNYPYKSSFDSITTDLLGKPISCFNNIMIYFVGGVLLYAYITSSGLIINQYMGLNPKLASILFVAVFSFFVWHSTRVVDKFSIVLMLFMVASFVFGITGLVLNIDLSEMWRDINLEQSKFMFALVPVALASFGYHHTVSTMRDYYMDERKAQKAIVGGTTIAFFIYAVWLVSIYGNLPRMHFGEIIEKDGDINVLLSSLSGVIPTDFVSNVISAFSAAAILSSFVGVGLGVFDFLADVFNFKDNKRGRLKTWSVTFLPPLIFSLLLPFGFLVAIGFAASAAAIWACIIPALLVRKSRQSNLNKADNLLSSHNDYRAIGGKWSLIVVGVFGVSVITIHIMTLTDSLPKFLG</sequence>
<proteinExistence type="inferred from homology"/>
<feature type="transmembrane region" description="Helical" evidence="10">
    <location>
        <begin position="284"/>
        <end position="309"/>
    </location>
</feature>
<comment type="subcellular location">
    <subcellularLocation>
        <location evidence="1 10">Cell inner membrane</location>
        <topology evidence="1 10">Multi-pass membrane protein</topology>
    </subcellularLocation>
</comment>
<feature type="transmembrane region" description="Helical" evidence="10">
    <location>
        <begin position="224"/>
        <end position="244"/>
    </location>
</feature>
<dbReference type="InterPro" id="IPR018227">
    <property type="entry name" value="Amino_acid_transport_2"/>
</dbReference>
<evidence type="ECO:0000256" key="6">
    <source>
        <dbReference type="ARBA" id="ARBA00022692"/>
    </source>
</evidence>
<dbReference type="PANTHER" id="PTHR46997">
    <property type="entry name" value="LOW AFFINITY TRYPTOPHAN PERMEASE-RELATED"/>
    <property type="match status" value="1"/>
</dbReference>
<comment type="similarity">
    <text evidence="2 10">Belongs to the amino acid/polyamine transporter 2 family. Mtr/TnaB/TyrP permease subfamily.</text>
</comment>
<evidence type="ECO:0000313" key="13">
    <source>
        <dbReference type="Proteomes" id="UP000094761"/>
    </source>
</evidence>
<evidence type="ECO:0000256" key="7">
    <source>
        <dbReference type="ARBA" id="ARBA00022970"/>
    </source>
</evidence>
<dbReference type="EMBL" id="JAPFIT010000018">
    <property type="protein sequence ID" value="MDC5741816.1"/>
    <property type="molecule type" value="Genomic_DNA"/>
</dbReference>
<dbReference type="NCBIfam" id="TIGR00837">
    <property type="entry name" value="araaP"/>
    <property type="match status" value="1"/>
</dbReference>
<keyword evidence="3 10" id="KW-0813">Transport</keyword>
<dbReference type="Pfam" id="PF03222">
    <property type="entry name" value="Trp_Tyr_perm"/>
    <property type="match status" value="1"/>
</dbReference>
<dbReference type="AlphaFoldDB" id="A0A178JEX5"/>
<evidence type="ECO:0000256" key="3">
    <source>
        <dbReference type="ARBA" id="ARBA00022448"/>
    </source>
</evidence>
<evidence type="ECO:0000256" key="8">
    <source>
        <dbReference type="ARBA" id="ARBA00022989"/>
    </source>
</evidence>
<evidence type="ECO:0000313" key="12">
    <source>
        <dbReference type="EMBL" id="OAN00481.1"/>
    </source>
</evidence>
<feature type="transmembrane region" description="Helical" evidence="10">
    <location>
        <begin position="97"/>
        <end position="118"/>
    </location>
</feature>
<evidence type="ECO:0000256" key="1">
    <source>
        <dbReference type="ARBA" id="ARBA00004429"/>
    </source>
</evidence>
<dbReference type="InterPro" id="IPR013059">
    <property type="entry name" value="Trp_tyr_transpt"/>
</dbReference>
<feature type="transmembrane region" description="Helical" evidence="10">
    <location>
        <begin position="124"/>
        <end position="142"/>
    </location>
</feature>
<evidence type="ECO:0000256" key="9">
    <source>
        <dbReference type="ARBA" id="ARBA00023136"/>
    </source>
</evidence>
<keyword evidence="4 10" id="KW-1003">Cell membrane</keyword>
<reference evidence="12 13" key="1">
    <citation type="submission" date="2016-03" db="EMBL/GenBank/DDBJ databases">
        <title>Draft genome sequence of the Vibrio tubiashii subs. europaeus.</title>
        <authorList>
            <person name="Spinard E."/>
            <person name="Dubert J."/>
            <person name="Nelson D.R."/>
            <person name="Barja J.L."/>
        </authorList>
    </citation>
    <scope>NUCLEOTIDE SEQUENCE [LARGE SCALE GENOMIC DNA]</scope>
    <source>
        <strain evidence="13">PP-638</strain>
        <strain evidence="12">PP2-638</strain>
    </source>
</reference>
<evidence type="ECO:0000256" key="10">
    <source>
        <dbReference type="RuleBase" id="RU367149"/>
    </source>
</evidence>
<evidence type="ECO:0000256" key="2">
    <source>
        <dbReference type="ARBA" id="ARBA00005452"/>
    </source>
</evidence>
<dbReference type="GeneID" id="78075037"/>
<keyword evidence="14" id="KW-1185">Reference proteome</keyword>
<keyword evidence="6 10" id="KW-0812">Transmembrane</keyword>
<gene>
    <name evidence="12" type="ORF">AZ468_04990</name>
    <name evidence="11" type="ORF">OPW20_17210</name>
</gene>
<feature type="transmembrane region" description="Helical" evidence="10">
    <location>
        <begin position="154"/>
        <end position="176"/>
    </location>
</feature>
<organism evidence="12 13">
    <name type="scientific">Vibrio europaeus</name>
    <dbReference type="NCBI Taxonomy" id="300876"/>
    <lineage>
        <taxon>Bacteria</taxon>
        <taxon>Pseudomonadati</taxon>
        <taxon>Pseudomonadota</taxon>
        <taxon>Gammaproteobacteria</taxon>
        <taxon>Vibrionales</taxon>
        <taxon>Vibrionaceae</taxon>
        <taxon>Vibrio</taxon>
        <taxon>Vibrio oreintalis group</taxon>
    </lineage>
</organism>
<evidence type="ECO:0000256" key="4">
    <source>
        <dbReference type="ARBA" id="ARBA00022475"/>
    </source>
</evidence>
<keyword evidence="8 10" id="KW-1133">Transmembrane helix</keyword>
<feature type="transmembrane region" description="Helical" evidence="10">
    <location>
        <begin position="44"/>
        <end position="67"/>
    </location>
</feature>
<dbReference type="Proteomes" id="UP001150001">
    <property type="component" value="Unassembled WGS sequence"/>
</dbReference>
<dbReference type="Proteomes" id="UP000094761">
    <property type="component" value="Unassembled WGS sequence"/>
</dbReference>
<comment type="caution">
    <text evidence="12">The sequence shown here is derived from an EMBL/GenBank/DDBJ whole genome shotgun (WGS) entry which is preliminary data.</text>
</comment>
<accession>A0A178JEX5</accession>
<evidence type="ECO:0000256" key="5">
    <source>
        <dbReference type="ARBA" id="ARBA00022519"/>
    </source>
</evidence>
<keyword evidence="9 10" id="KW-0472">Membrane</keyword>
<protein>
    <recommendedName>
        <fullName evidence="10">Aromatic amino acid permease</fullName>
    </recommendedName>
</protein>